<dbReference type="EMBL" id="CM046125">
    <property type="protein sequence ID" value="KAI8423242.1"/>
    <property type="molecule type" value="Genomic_DNA"/>
</dbReference>
<accession>A0ACC0JGP3</accession>
<dbReference type="Proteomes" id="UP001064048">
    <property type="component" value="Chromosome 25"/>
</dbReference>
<proteinExistence type="predicted"/>
<protein>
    <submittedName>
        <fullName evidence="1">Uncharacterized protein</fullName>
    </submittedName>
</protein>
<organism evidence="1 2">
    <name type="scientific">Choristoneura fumiferana</name>
    <name type="common">Spruce budworm moth</name>
    <name type="synonym">Archips fumiferana</name>
    <dbReference type="NCBI Taxonomy" id="7141"/>
    <lineage>
        <taxon>Eukaryota</taxon>
        <taxon>Metazoa</taxon>
        <taxon>Ecdysozoa</taxon>
        <taxon>Arthropoda</taxon>
        <taxon>Hexapoda</taxon>
        <taxon>Insecta</taxon>
        <taxon>Pterygota</taxon>
        <taxon>Neoptera</taxon>
        <taxon>Endopterygota</taxon>
        <taxon>Lepidoptera</taxon>
        <taxon>Glossata</taxon>
        <taxon>Ditrysia</taxon>
        <taxon>Tortricoidea</taxon>
        <taxon>Tortricidae</taxon>
        <taxon>Tortricinae</taxon>
        <taxon>Choristoneura</taxon>
    </lineage>
</organism>
<evidence type="ECO:0000313" key="1">
    <source>
        <dbReference type="EMBL" id="KAI8423242.1"/>
    </source>
</evidence>
<comment type="caution">
    <text evidence="1">The sequence shown here is derived from an EMBL/GenBank/DDBJ whole genome shotgun (WGS) entry which is preliminary data.</text>
</comment>
<evidence type="ECO:0000313" key="2">
    <source>
        <dbReference type="Proteomes" id="UP001064048"/>
    </source>
</evidence>
<gene>
    <name evidence="1" type="ORF">MSG28_014271</name>
</gene>
<name>A0ACC0JGP3_CHOFU</name>
<sequence length="83" mass="9026">MAQPAKEGFWKGTPMDGLVEDMRSGCAEGSDPTACIKFKISETVEVTKNGAGNDVTGRANGDFFDNIENFIQSHDVTFQTAHR</sequence>
<reference evidence="1 2" key="1">
    <citation type="journal article" date="2022" name="Genome Biol. Evol.">
        <title>The Spruce Budworm Genome: Reconstructing the Evolutionary History of Antifreeze Proteins.</title>
        <authorList>
            <person name="Beliveau C."/>
            <person name="Gagne P."/>
            <person name="Picq S."/>
            <person name="Vernygora O."/>
            <person name="Keeling C.I."/>
            <person name="Pinkney K."/>
            <person name="Doucet D."/>
            <person name="Wen F."/>
            <person name="Johnston J.S."/>
            <person name="Maaroufi H."/>
            <person name="Boyle B."/>
            <person name="Laroche J."/>
            <person name="Dewar K."/>
            <person name="Juretic N."/>
            <person name="Blackburn G."/>
            <person name="Nisole A."/>
            <person name="Brunet B."/>
            <person name="Brandao M."/>
            <person name="Lumley L."/>
            <person name="Duan J."/>
            <person name="Quan G."/>
            <person name="Lucarotti C.J."/>
            <person name="Roe A.D."/>
            <person name="Sperling F.A.H."/>
            <person name="Levesque R.C."/>
            <person name="Cusson M."/>
        </authorList>
    </citation>
    <scope>NUCLEOTIDE SEQUENCE [LARGE SCALE GENOMIC DNA]</scope>
    <source>
        <strain evidence="1">Glfc:IPQL:Cfum</strain>
    </source>
</reference>
<keyword evidence="2" id="KW-1185">Reference proteome</keyword>